<reference evidence="1" key="1">
    <citation type="submission" date="2018-05" db="EMBL/GenBank/DDBJ databases">
        <authorList>
            <person name="Lanie J.A."/>
            <person name="Ng W.-L."/>
            <person name="Kazmierczak K.M."/>
            <person name="Andrzejewski T.M."/>
            <person name="Davidsen T.M."/>
            <person name="Wayne K.J."/>
            <person name="Tettelin H."/>
            <person name="Glass J.I."/>
            <person name="Rusch D."/>
            <person name="Podicherti R."/>
            <person name="Tsui H.-C.T."/>
            <person name="Winkler M.E."/>
        </authorList>
    </citation>
    <scope>NUCLEOTIDE SEQUENCE</scope>
</reference>
<sequence>MKKLIFIFQILAFILFGCFNTYAQTGNVEITQSVDIEKVIEIRKEINKNISMLRIQIYNGNREDAQIIKEKFEKYKIDSIVDIVYETPNYKIWVGRYISQLEADRKLLEIRRYFSDAFIFRPVISPIIEEEIKKN</sequence>
<dbReference type="PROSITE" id="PS51257">
    <property type="entry name" value="PROKAR_LIPOPROTEIN"/>
    <property type="match status" value="1"/>
</dbReference>
<organism evidence="1">
    <name type="scientific">marine metagenome</name>
    <dbReference type="NCBI Taxonomy" id="408172"/>
    <lineage>
        <taxon>unclassified sequences</taxon>
        <taxon>metagenomes</taxon>
        <taxon>ecological metagenomes</taxon>
    </lineage>
</organism>
<accession>A0A381S8G1</accession>
<dbReference type="EMBL" id="UINC01002738">
    <property type="protein sequence ID" value="SUZ99799.1"/>
    <property type="molecule type" value="Genomic_DNA"/>
</dbReference>
<evidence type="ECO:0008006" key="2">
    <source>
        <dbReference type="Google" id="ProtNLM"/>
    </source>
</evidence>
<evidence type="ECO:0000313" key="1">
    <source>
        <dbReference type="EMBL" id="SUZ99799.1"/>
    </source>
</evidence>
<protein>
    <recommendedName>
        <fullName evidence="2">SPOR domain-containing protein</fullName>
    </recommendedName>
</protein>
<dbReference type="AlphaFoldDB" id="A0A381S8G1"/>
<name>A0A381S8G1_9ZZZZ</name>
<gene>
    <name evidence="1" type="ORF">METZ01_LOCUS52653</name>
</gene>
<proteinExistence type="predicted"/>